<dbReference type="SUPFAM" id="SSF53474">
    <property type="entry name" value="alpha/beta-Hydrolases"/>
    <property type="match status" value="1"/>
</dbReference>
<proteinExistence type="predicted"/>
<keyword evidence="5" id="KW-0496">Mitochondrion</keyword>
<keyword evidence="4" id="KW-0256">Endoplasmic reticulum</keyword>
<accession>A0A9N9TH58</accession>
<dbReference type="GO" id="GO:0005783">
    <property type="term" value="C:endoplasmic reticulum"/>
    <property type="evidence" value="ECO:0007669"/>
    <property type="project" value="UniProtKB-SubCell"/>
</dbReference>
<dbReference type="EMBL" id="OU900094">
    <property type="protein sequence ID" value="CAG9853714.1"/>
    <property type="molecule type" value="Genomic_DNA"/>
</dbReference>
<dbReference type="InterPro" id="IPR029058">
    <property type="entry name" value="AB_hydrolase_fold"/>
</dbReference>
<evidence type="ECO:0000256" key="1">
    <source>
        <dbReference type="ARBA" id="ARBA00004173"/>
    </source>
</evidence>
<organism evidence="7 8">
    <name type="scientific">Phyllotreta striolata</name>
    <name type="common">Striped flea beetle</name>
    <name type="synonym">Crioceris striolata</name>
    <dbReference type="NCBI Taxonomy" id="444603"/>
    <lineage>
        <taxon>Eukaryota</taxon>
        <taxon>Metazoa</taxon>
        <taxon>Ecdysozoa</taxon>
        <taxon>Arthropoda</taxon>
        <taxon>Hexapoda</taxon>
        <taxon>Insecta</taxon>
        <taxon>Pterygota</taxon>
        <taxon>Neoptera</taxon>
        <taxon>Endopterygota</taxon>
        <taxon>Coleoptera</taxon>
        <taxon>Polyphaga</taxon>
        <taxon>Cucujiformia</taxon>
        <taxon>Chrysomeloidea</taxon>
        <taxon>Chrysomelidae</taxon>
        <taxon>Galerucinae</taxon>
        <taxon>Alticini</taxon>
        <taxon>Phyllotreta</taxon>
    </lineage>
</organism>
<dbReference type="PANTHER" id="PTHR48182">
    <property type="entry name" value="PROTEIN SERAC1"/>
    <property type="match status" value="1"/>
</dbReference>
<dbReference type="AlphaFoldDB" id="A0A9N9TH58"/>
<dbReference type="GO" id="GO:0005739">
    <property type="term" value="C:mitochondrion"/>
    <property type="evidence" value="ECO:0007669"/>
    <property type="project" value="UniProtKB-SubCell"/>
</dbReference>
<evidence type="ECO:0000256" key="5">
    <source>
        <dbReference type="ARBA" id="ARBA00023128"/>
    </source>
</evidence>
<evidence type="ECO:0000313" key="8">
    <source>
        <dbReference type="Proteomes" id="UP001153712"/>
    </source>
</evidence>
<evidence type="ECO:0000256" key="3">
    <source>
        <dbReference type="ARBA" id="ARBA00004370"/>
    </source>
</evidence>
<comment type="subcellular location">
    <subcellularLocation>
        <location evidence="2">Endoplasmic reticulum</location>
    </subcellularLocation>
    <subcellularLocation>
        <location evidence="3">Membrane</location>
    </subcellularLocation>
    <subcellularLocation>
        <location evidence="1">Mitochondrion</location>
    </subcellularLocation>
</comment>
<dbReference type="GO" id="GO:0016020">
    <property type="term" value="C:membrane"/>
    <property type="evidence" value="ECO:0007669"/>
    <property type="project" value="UniProtKB-SubCell"/>
</dbReference>
<dbReference type="OrthoDB" id="5086500at2759"/>
<dbReference type="Proteomes" id="UP001153712">
    <property type="component" value="Chromosome 1"/>
</dbReference>
<sequence>MDKMEVEDIMCDQSILYPEVNVQFASKISCLVISASKLWVAIDILLKSIFPPISSMCCMIFRNPHATYQNVRHQLFPTLVAFIANTLSNSLASVQNLSLPVTLRITKDHDGCERAVISDDATADVETERSVECVVLHEPEQIAVDVVFIHGLHGGLDKTWKQGTWRTRRHKLVNQTPVRRRSTANDFYVPTNGHQIKTWLDVYSKIPNKVHLRENKGECTDIEMIGKDFSECWPKDWLPKDCPDARIIAVNYTTDVLWTLTWTKQRRRTNLVDRSNEMINELMKLNVGGRPIIWVGHSKGGLYIKQILINVFENAERKEEVARIFNQTKAIMWYSVPHKGSSLADFTLPLLRRSIELLEVQRNGSFVLELHRRFLEIINKEKSNIEIFSFIETSFTYMVFIYLKIVAYQSADPDIGIKCDVPLDHREICKPAGRDCFLYLELIKLIKKCLSIPNEANNNINPHE</sequence>
<evidence type="ECO:0000256" key="4">
    <source>
        <dbReference type="ARBA" id="ARBA00022824"/>
    </source>
</evidence>
<name>A0A9N9TH58_PHYSR</name>
<evidence type="ECO:0008006" key="9">
    <source>
        <dbReference type="Google" id="ProtNLM"/>
    </source>
</evidence>
<keyword evidence="8" id="KW-1185">Reference proteome</keyword>
<gene>
    <name evidence="7" type="ORF">PHYEVI_LOCUS186</name>
</gene>
<keyword evidence="6" id="KW-0472">Membrane</keyword>
<evidence type="ECO:0000256" key="6">
    <source>
        <dbReference type="ARBA" id="ARBA00023136"/>
    </source>
</evidence>
<reference evidence="7" key="1">
    <citation type="submission" date="2022-01" db="EMBL/GenBank/DDBJ databases">
        <authorList>
            <person name="King R."/>
        </authorList>
    </citation>
    <scope>NUCLEOTIDE SEQUENCE</scope>
</reference>
<dbReference type="InterPro" id="IPR052374">
    <property type="entry name" value="SERAC1"/>
</dbReference>
<evidence type="ECO:0000256" key="2">
    <source>
        <dbReference type="ARBA" id="ARBA00004240"/>
    </source>
</evidence>
<dbReference type="Gene3D" id="3.40.50.1820">
    <property type="entry name" value="alpha/beta hydrolase"/>
    <property type="match status" value="1"/>
</dbReference>
<dbReference type="PANTHER" id="PTHR48182:SF2">
    <property type="entry name" value="PROTEIN SERAC1"/>
    <property type="match status" value="1"/>
</dbReference>
<protein>
    <recommendedName>
        <fullName evidence="9">Protein SERAC1</fullName>
    </recommendedName>
</protein>
<evidence type="ECO:0000313" key="7">
    <source>
        <dbReference type="EMBL" id="CAG9853714.1"/>
    </source>
</evidence>